<evidence type="ECO:0000313" key="2">
    <source>
        <dbReference type="Proteomes" id="UP000254919"/>
    </source>
</evidence>
<accession>A0A379MWY0</accession>
<gene>
    <name evidence="1" type="ORF">NCTC13291_00888</name>
</gene>
<reference evidence="1 2" key="1">
    <citation type="submission" date="2018-06" db="EMBL/GenBank/DDBJ databases">
        <authorList>
            <consortium name="Pathogen Informatics"/>
            <person name="Doyle S."/>
        </authorList>
    </citation>
    <scope>NUCLEOTIDE SEQUENCE [LARGE SCALE GENOMIC DNA]</scope>
    <source>
        <strain evidence="1 2">NCTC13291</strain>
    </source>
</reference>
<organism evidence="1 2">
    <name type="scientific">Roseomonas mucosa</name>
    <dbReference type="NCBI Taxonomy" id="207340"/>
    <lineage>
        <taxon>Bacteria</taxon>
        <taxon>Pseudomonadati</taxon>
        <taxon>Pseudomonadota</taxon>
        <taxon>Alphaproteobacteria</taxon>
        <taxon>Acetobacterales</taxon>
        <taxon>Roseomonadaceae</taxon>
        <taxon>Roseomonas</taxon>
    </lineage>
</organism>
<sequence length="283" mass="32695">MFERIQTGPKKHHFVPEMLIKNFSGPNGKLFYFEKHKYDKKIREKDPGQIFHREFYYASINKDGSRANILENRFSALESRATKIIDKILSSIREENLPNLRLEERDIVAQFFIYQLKRTPDFHEAIASEQDLHQRYKALVEELVKEGTATREAADAALYDSGRSIINIKVAALGRMPDRPLDVLKKRGFIYKVANRNKRFIIGSNPVVRMADQSLLSPRNELWLPISHDIAIGPGNYRDTEKVLLLKEAASVRHLNVRIAAQSRSFAGYPLELIESLTRPYKN</sequence>
<proteinExistence type="predicted"/>
<evidence type="ECO:0008006" key="3">
    <source>
        <dbReference type="Google" id="ProtNLM"/>
    </source>
</evidence>
<dbReference type="AlphaFoldDB" id="A0A379MWY0"/>
<dbReference type="Pfam" id="PF14022">
    <property type="entry name" value="DUF4238"/>
    <property type="match status" value="1"/>
</dbReference>
<dbReference type="Proteomes" id="UP000254919">
    <property type="component" value="Unassembled WGS sequence"/>
</dbReference>
<name>A0A379MWY0_9PROT</name>
<dbReference type="RefSeq" id="WP_083854078.1">
    <property type="nucleotide sequence ID" value="NZ_AP031462.1"/>
</dbReference>
<dbReference type="InterPro" id="IPR025332">
    <property type="entry name" value="DUF4238"/>
</dbReference>
<evidence type="ECO:0000313" key="1">
    <source>
        <dbReference type="EMBL" id="SUE38805.1"/>
    </source>
</evidence>
<dbReference type="EMBL" id="UGVN01000001">
    <property type="protein sequence ID" value="SUE38805.1"/>
    <property type="molecule type" value="Genomic_DNA"/>
</dbReference>
<protein>
    <recommendedName>
        <fullName evidence="3">DUF4238 domain-containing protein</fullName>
    </recommendedName>
</protein>